<comment type="subcellular location">
    <subcellularLocation>
        <location evidence="5">Endoplasmic reticulum membrane</location>
        <topology evidence="5">Multi-pass membrane protein</topology>
    </subcellularLocation>
    <subcellularLocation>
        <location evidence="1">Membrane</location>
        <topology evidence="1">Multi-pass membrane protein</topology>
    </subcellularLocation>
</comment>
<dbReference type="KEGG" id="tet:TTHERM_000140792"/>
<dbReference type="UniPathway" id="UPA00378"/>
<dbReference type="RefSeq" id="XP_012651784.1">
    <property type="nucleotide sequence ID" value="XM_012796330.1"/>
</dbReference>
<dbReference type="STRING" id="312017.W7XFL8"/>
<keyword evidence="3 5" id="KW-1133">Transmembrane helix</keyword>
<evidence type="ECO:0000313" key="7">
    <source>
        <dbReference type="Proteomes" id="UP000009168"/>
    </source>
</evidence>
<evidence type="ECO:0000313" key="6">
    <source>
        <dbReference type="EMBL" id="EWS75638.1"/>
    </source>
</evidence>
<evidence type="ECO:0000256" key="2">
    <source>
        <dbReference type="ARBA" id="ARBA00022692"/>
    </source>
</evidence>
<gene>
    <name evidence="6" type="ORF">TTHERM_000140792</name>
</gene>
<dbReference type="GO" id="GO:0030234">
    <property type="term" value="F:enzyme regulator activity"/>
    <property type="evidence" value="ECO:0007669"/>
    <property type="project" value="UniProtKB-UniRule"/>
</dbReference>
<keyword evidence="2 5" id="KW-0812">Transmembrane</keyword>
<accession>W7XFL8</accession>
<dbReference type="InParanoid" id="W7XFL8"/>
<keyword evidence="4 5" id="KW-0472">Membrane</keyword>
<feature type="transmembrane region" description="Helical" evidence="5">
    <location>
        <begin position="38"/>
        <end position="65"/>
    </location>
</feature>
<evidence type="ECO:0000256" key="1">
    <source>
        <dbReference type="ARBA" id="ARBA00004141"/>
    </source>
</evidence>
<dbReference type="GO" id="GO:0005789">
    <property type="term" value="C:endoplasmic reticulum membrane"/>
    <property type="evidence" value="ECO:0007669"/>
    <property type="project" value="UniProtKB-SubCell"/>
</dbReference>
<protein>
    <recommendedName>
        <fullName evidence="5">Dolichol phosphate-mannose biosynthesis regulatory protein</fullName>
    </recommendedName>
</protein>
<dbReference type="GeneID" id="24437479"/>
<evidence type="ECO:0000256" key="3">
    <source>
        <dbReference type="ARBA" id="ARBA00022989"/>
    </source>
</evidence>
<feature type="transmembrane region" description="Helical" evidence="5">
    <location>
        <begin position="7"/>
        <end position="26"/>
    </location>
</feature>
<dbReference type="InterPro" id="IPR009914">
    <property type="entry name" value="DPM2"/>
</dbReference>
<dbReference type="Pfam" id="PF07297">
    <property type="entry name" value="DPM2"/>
    <property type="match status" value="1"/>
</dbReference>
<evidence type="ECO:0000256" key="5">
    <source>
        <dbReference type="RuleBase" id="RU365084"/>
    </source>
</evidence>
<sequence length="75" mass="8071">MSIIGLGFIGAAALIFVYCSVWIFATPFLPAQNPIQKFFLPISVLTIGPHILLLVALLGVAAFLVKSNADKKKKN</sequence>
<reference evidence="7" key="1">
    <citation type="journal article" date="2006" name="PLoS Biol.">
        <title>Macronuclear genome sequence of the ciliate Tetrahymena thermophila, a model eukaryote.</title>
        <authorList>
            <person name="Eisen J.A."/>
            <person name="Coyne R.S."/>
            <person name="Wu M."/>
            <person name="Wu D."/>
            <person name="Thiagarajan M."/>
            <person name="Wortman J.R."/>
            <person name="Badger J.H."/>
            <person name="Ren Q."/>
            <person name="Amedeo P."/>
            <person name="Jones K.M."/>
            <person name="Tallon L.J."/>
            <person name="Delcher A.L."/>
            <person name="Salzberg S.L."/>
            <person name="Silva J.C."/>
            <person name="Haas B.J."/>
            <person name="Majoros W.H."/>
            <person name="Farzad M."/>
            <person name="Carlton J.M."/>
            <person name="Smith R.K. Jr."/>
            <person name="Garg J."/>
            <person name="Pearlman R.E."/>
            <person name="Karrer K.M."/>
            <person name="Sun L."/>
            <person name="Manning G."/>
            <person name="Elde N.C."/>
            <person name="Turkewitz A.P."/>
            <person name="Asai D.J."/>
            <person name="Wilkes D.E."/>
            <person name="Wang Y."/>
            <person name="Cai H."/>
            <person name="Collins K."/>
            <person name="Stewart B.A."/>
            <person name="Lee S.R."/>
            <person name="Wilamowska K."/>
            <person name="Weinberg Z."/>
            <person name="Ruzzo W.L."/>
            <person name="Wloga D."/>
            <person name="Gaertig J."/>
            <person name="Frankel J."/>
            <person name="Tsao C.-C."/>
            <person name="Gorovsky M.A."/>
            <person name="Keeling P.J."/>
            <person name="Waller R.F."/>
            <person name="Patron N.J."/>
            <person name="Cherry J.M."/>
            <person name="Stover N.A."/>
            <person name="Krieger C.J."/>
            <person name="del Toro C."/>
            <person name="Ryder H.F."/>
            <person name="Williamson S.C."/>
            <person name="Barbeau R.A."/>
            <person name="Hamilton E.P."/>
            <person name="Orias E."/>
        </authorList>
    </citation>
    <scope>NUCLEOTIDE SEQUENCE [LARGE SCALE GENOMIC DNA]</scope>
    <source>
        <strain evidence="7">SB210</strain>
    </source>
</reference>
<comment type="function">
    <text evidence="5">Regulatory subunit of the dolichol-phosphate mannose (DPM) synthase complex; essential for the ER localization.</text>
</comment>
<keyword evidence="7" id="KW-1185">Reference proteome</keyword>
<dbReference type="GO" id="GO:0180047">
    <property type="term" value="P:dolichol phosphate mannose biosynthetic process"/>
    <property type="evidence" value="ECO:0007669"/>
    <property type="project" value="InterPro"/>
</dbReference>
<dbReference type="EMBL" id="GG662793">
    <property type="protein sequence ID" value="EWS75638.1"/>
    <property type="molecule type" value="Genomic_DNA"/>
</dbReference>
<dbReference type="OrthoDB" id="311279at2759"/>
<evidence type="ECO:0000256" key="4">
    <source>
        <dbReference type="ARBA" id="ARBA00023136"/>
    </source>
</evidence>
<comment type="pathway">
    <text evidence="5">Protein modification; protein glycosylation.</text>
</comment>
<organism evidence="6 7">
    <name type="scientific">Tetrahymena thermophila (strain SB210)</name>
    <dbReference type="NCBI Taxonomy" id="312017"/>
    <lineage>
        <taxon>Eukaryota</taxon>
        <taxon>Sar</taxon>
        <taxon>Alveolata</taxon>
        <taxon>Ciliophora</taxon>
        <taxon>Intramacronucleata</taxon>
        <taxon>Oligohymenophorea</taxon>
        <taxon>Hymenostomatida</taxon>
        <taxon>Tetrahymenina</taxon>
        <taxon>Tetrahymenidae</taxon>
        <taxon>Tetrahymena</taxon>
    </lineage>
</organism>
<keyword evidence="5" id="KW-0256">Endoplasmic reticulum</keyword>
<name>W7XFL8_TETTS</name>
<proteinExistence type="inferred from homology"/>
<comment type="similarity">
    <text evidence="5">Belongs to the DPM2 family.</text>
</comment>
<comment type="subunit">
    <text evidence="5">Component of the dolichol-phosphate mannose (DPM) synthase complex.</text>
</comment>
<dbReference type="AlphaFoldDB" id="W7XFL8"/>
<dbReference type="Proteomes" id="UP000009168">
    <property type="component" value="Unassembled WGS sequence"/>
</dbReference>